<feature type="chain" id="PRO_5045949304" evidence="1">
    <location>
        <begin position="26"/>
        <end position="104"/>
    </location>
</feature>
<dbReference type="EMBL" id="CAUYUJ010014742">
    <property type="protein sequence ID" value="CAK0845489.1"/>
    <property type="molecule type" value="Genomic_DNA"/>
</dbReference>
<proteinExistence type="predicted"/>
<organism evidence="2 3">
    <name type="scientific">Prorocentrum cordatum</name>
    <dbReference type="NCBI Taxonomy" id="2364126"/>
    <lineage>
        <taxon>Eukaryota</taxon>
        <taxon>Sar</taxon>
        <taxon>Alveolata</taxon>
        <taxon>Dinophyceae</taxon>
        <taxon>Prorocentrales</taxon>
        <taxon>Prorocentraceae</taxon>
        <taxon>Prorocentrum</taxon>
    </lineage>
</organism>
<accession>A0ABN9THT9</accession>
<feature type="signal peptide" evidence="1">
    <location>
        <begin position="1"/>
        <end position="25"/>
    </location>
</feature>
<protein>
    <submittedName>
        <fullName evidence="2">Uncharacterized protein</fullName>
    </submittedName>
</protein>
<name>A0ABN9THT9_9DINO</name>
<keyword evidence="1" id="KW-0732">Signal</keyword>
<gene>
    <name evidence="2" type="ORF">PCOR1329_LOCUS39272</name>
</gene>
<dbReference type="Proteomes" id="UP001189429">
    <property type="component" value="Unassembled WGS sequence"/>
</dbReference>
<evidence type="ECO:0000256" key="1">
    <source>
        <dbReference type="SAM" id="SignalP"/>
    </source>
</evidence>
<sequence length="104" mass="11761">MLLSNIPILHIIPLLSWALTRAILAAFGPSATVKDLLKVDVANKYRISIICLCLAEGIPMGPSLRCYMDLVMRVLVLYTVDAHGHRKIIKPTRRPKEDRNREEL</sequence>
<evidence type="ECO:0000313" key="2">
    <source>
        <dbReference type="EMBL" id="CAK0845489.1"/>
    </source>
</evidence>
<comment type="caution">
    <text evidence="2">The sequence shown here is derived from an EMBL/GenBank/DDBJ whole genome shotgun (WGS) entry which is preliminary data.</text>
</comment>
<evidence type="ECO:0000313" key="3">
    <source>
        <dbReference type="Proteomes" id="UP001189429"/>
    </source>
</evidence>
<reference evidence="2" key="1">
    <citation type="submission" date="2023-10" db="EMBL/GenBank/DDBJ databases">
        <authorList>
            <person name="Chen Y."/>
            <person name="Shah S."/>
            <person name="Dougan E. K."/>
            <person name="Thang M."/>
            <person name="Chan C."/>
        </authorList>
    </citation>
    <scope>NUCLEOTIDE SEQUENCE [LARGE SCALE GENOMIC DNA]</scope>
</reference>
<keyword evidence="3" id="KW-1185">Reference proteome</keyword>